<evidence type="ECO:0000256" key="4">
    <source>
        <dbReference type="ARBA" id="ARBA00022729"/>
    </source>
</evidence>
<keyword evidence="4 8" id="KW-0732">Signal</keyword>
<comment type="similarity">
    <text evidence="2">Belongs to the 'GDSL' lipolytic enzyme family.</text>
</comment>
<dbReference type="PANTHER" id="PTHR45650:SF32">
    <property type="entry name" value="GDSL-LIKE LIPASE_ACYLHYDROLASE"/>
    <property type="match status" value="1"/>
</dbReference>
<keyword evidence="3" id="KW-0964">Secreted</keyword>
<evidence type="ECO:0000256" key="7">
    <source>
        <dbReference type="ARBA" id="ARBA00023098"/>
    </source>
</evidence>
<evidence type="ECO:0000313" key="10">
    <source>
        <dbReference type="Proteomes" id="UP001415857"/>
    </source>
</evidence>
<comment type="subcellular location">
    <subcellularLocation>
        <location evidence="1">Secreted</location>
    </subcellularLocation>
</comment>
<keyword evidence="6" id="KW-0442">Lipid degradation</keyword>
<dbReference type="EMBL" id="JBBPBK010000001">
    <property type="protein sequence ID" value="KAK9292519.1"/>
    <property type="molecule type" value="Genomic_DNA"/>
</dbReference>
<accession>A0AAP0SE22</accession>
<keyword evidence="5" id="KW-0378">Hydrolase</keyword>
<reference evidence="9 10" key="1">
    <citation type="journal article" date="2024" name="Plant J.">
        <title>Genome sequences and population genomics reveal climatic adaptation and genomic divergence between two closely related sweetgum species.</title>
        <authorList>
            <person name="Xu W.Q."/>
            <person name="Ren C.Q."/>
            <person name="Zhang X.Y."/>
            <person name="Comes H.P."/>
            <person name="Liu X.H."/>
            <person name="Li Y.G."/>
            <person name="Kettle C.J."/>
            <person name="Jalonen R."/>
            <person name="Gaisberger H."/>
            <person name="Ma Y.Z."/>
            <person name="Qiu Y.X."/>
        </authorList>
    </citation>
    <scope>NUCLEOTIDE SEQUENCE [LARGE SCALE GENOMIC DNA]</scope>
    <source>
        <strain evidence="9">Hangzhou</strain>
    </source>
</reference>
<dbReference type="Pfam" id="PF00657">
    <property type="entry name" value="Lipase_GDSL"/>
    <property type="match status" value="1"/>
</dbReference>
<dbReference type="InterPro" id="IPR036514">
    <property type="entry name" value="SGNH_hydro_sf"/>
</dbReference>
<gene>
    <name evidence="9" type="ORF">L1049_020492</name>
</gene>
<evidence type="ECO:0000256" key="2">
    <source>
        <dbReference type="ARBA" id="ARBA00008668"/>
    </source>
</evidence>
<dbReference type="GO" id="GO:0016788">
    <property type="term" value="F:hydrolase activity, acting on ester bonds"/>
    <property type="evidence" value="ECO:0007669"/>
    <property type="project" value="InterPro"/>
</dbReference>
<comment type="caution">
    <text evidence="9">The sequence shown here is derived from an EMBL/GenBank/DDBJ whole genome shotgun (WGS) entry which is preliminary data.</text>
</comment>
<keyword evidence="7" id="KW-0443">Lipid metabolism</keyword>
<dbReference type="AlphaFoldDB" id="A0AAP0SE22"/>
<evidence type="ECO:0000256" key="8">
    <source>
        <dbReference type="SAM" id="SignalP"/>
    </source>
</evidence>
<dbReference type="InterPro" id="IPR035669">
    <property type="entry name" value="SGNH_plant_lipase-like"/>
</dbReference>
<evidence type="ECO:0000256" key="3">
    <source>
        <dbReference type="ARBA" id="ARBA00022525"/>
    </source>
</evidence>
<dbReference type="GO" id="GO:0005576">
    <property type="term" value="C:extracellular region"/>
    <property type="evidence" value="ECO:0007669"/>
    <property type="project" value="UniProtKB-SubCell"/>
</dbReference>
<dbReference type="InterPro" id="IPR051238">
    <property type="entry name" value="GDSL_esterase/lipase"/>
</dbReference>
<protein>
    <recommendedName>
        <fullName evidence="11">GDSL esterase/lipase</fullName>
    </recommendedName>
</protein>
<evidence type="ECO:0000256" key="6">
    <source>
        <dbReference type="ARBA" id="ARBA00022963"/>
    </source>
</evidence>
<evidence type="ECO:0000256" key="5">
    <source>
        <dbReference type="ARBA" id="ARBA00022801"/>
    </source>
</evidence>
<dbReference type="Proteomes" id="UP001415857">
    <property type="component" value="Unassembled WGS sequence"/>
</dbReference>
<evidence type="ECO:0000256" key="1">
    <source>
        <dbReference type="ARBA" id="ARBA00004613"/>
    </source>
</evidence>
<dbReference type="GO" id="GO:0016042">
    <property type="term" value="P:lipid catabolic process"/>
    <property type="evidence" value="ECO:0007669"/>
    <property type="project" value="UniProtKB-KW"/>
</dbReference>
<dbReference type="Gene3D" id="3.40.50.1110">
    <property type="entry name" value="SGNH hydrolase"/>
    <property type="match status" value="2"/>
</dbReference>
<evidence type="ECO:0000313" key="9">
    <source>
        <dbReference type="EMBL" id="KAK9292519.1"/>
    </source>
</evidence>
<name>A0AAP0SE22_LIQFO</name>
<evidence type="ECO:0008006" key="11">
    <source>
        <dbReference type="Google" id="ProtNLM"/>
    </source>
</evidence>
<keyword evidence="10" id="KW-1185">Reference proteome</keyword>
<feature type="chain" id="PRO_5042992918" description="GDSL esterase/lipase" evidence="8">
    <location>
        <begin position="26"/>
        <end position="517"/>
    </location>
</feature>
<dbReference type="CDD" id="cd01837">
    <property type="entry name" value="SGNH_plant_lipase_like"/>
    <property type="match status" value="1"/>
</dbReference>
<proteinExistence type="inferred from homology"/>
<dbReference type="InterPro" id="IPR001087">
    <property type="entry name" value="GDSL"/>
</dbReference>
<dbReference type="PANTHER" id="PTHR45650">
    <property type="entry name" value="GDSL-LIKE LIPASE/ACYLHYDROLASE-RELATED"/>
    <property type="match status" value="1"/>
</dbReference>
<feature type="signal peptide" evidence="8">
    <location>
        <begin position="1"/>
        <end position="25"/>
    </location>
</feature>
<sequence>MAKPYSGMVLRSLSVVVLVIISMNGDVGLPQFQAMFVFGDSLVDDGNNNFLNSLAKSNYVPYGVDFERGPSGRFSNGKTIIDFLGDLLGLPYIPAFADPFTDGKSILNGVNYASAAAGILDETGQNLGDRFSLNQQVLNFESTLNQLKSQMSEEELSQYLAKSLVVMILGSNDYINNYLIPSFYPIPISYTYNPKDYADLLINNYSRKILVSELDIPSEIKSVRRKSVVIPINDLQALHSLGLRKFLLGGVGPLGCIPNQLATSPSPLGQCISYVNDMVGMFNARLRSLVDQLNTNHPGAIFVYGNTFGAFSDILNNSTTYVQLSLGNAEGNNNYQALVLIAVLAGDLLGLPYIPAFANPSTNGKNILKGVNYASAAAGILDETGQNLVLSYLICLGLRKFLLGGVPLLGCIPNQLATGLGPLGQCVSFVNDMVGIFNIQLRSLVDQLNKNHLDAIFMYGNTYDTFSLIFHNPTTYGFSVTDRGCCGIGKNRGQITCLPFSIPCFNRDEQFFGMPTI</sequence>
<organism evidence="9 10">
    <name type="scientific">Liquidambar formosana</name>
    <name type="common">Formosan gum</name>
    <dbReference type="NCBI Taxonomy" id="63359"/>
    <lineage>
        <taxon>Eukaryota</taxon>
        <taxon>Viridiplantae</taxon>
        <taxon>Streptophyta</taxon>
        <taxon>Embryophyta</taxon>
        <taxon>Tracheophyta</taxon>
        <taxon>Spermatophyta</taxon>
        <taxon>Magnoliopsida</taxon>
        <taxon>eudicotyledons</taxon>
        <taxon>Gunneridae</taxon>
        <taxon>Pentapetalae</taxon>
        <taxon>Saxifragales</taxon>
        <taxon>Altingiaceae</taxon>
        <taxon>Liquidambar</taxon>
    </lineage>
</organism>